<feature type="transmembrane region" description="Helical" evidence="9">
    <location>
        <begin position="95"/>
        <end position="112"/>
    </location>
</feature>
<feature type="transmembrane region" description="Helical" evidence="9">
    <location>
        <begin position="369"/>
        <end position="388"/>
    </location>
</feature>
<protein>
    <recommendedName>
        <fullName evidence="8">Probable transporter MCH1</fullName>
    </recommendedName>
</protein>
<evidence type="ECO:0000313" key="11">
    <source>
        <dbReference type="Proteomes" id="UP001497600"/>
    </source>
</evidence>
<evidence type="ECO:0000256" key="3">
    <source>
        <dbReference type="ARBA" id="ARBA00022448"/>
    </source>
</evidence>
<evidence type="ECO:0000256" key="4">
    <source>
        <dbReference type="ARBA" id="ARBA00022554"/>
    </source>
</evidence>
<comment type="subcellular location">
    <subcellularLocation>
        <location evidence="1">Vacuole membrane</location>
        <topology evidence="1">Multi-pass membrane protein</topology>
    </subcellularLocation>
</comment>
<dbReference type="Gene3D" id="1.20.1250.20">
    <property type="entry name" value="MFS general substrate transporter like domains"/>
    <property type="match status" value="1"/>
</dbReference>
<evidence type="ECO:0000313" key="10">
    <source>
        <dbReference type="EMBL" id="CAK7891937.1"/>
    </source>
</evidence>
<sequence length="496" mass="55389">MIRHHSWVNRAAHTLKVYLSRHISTPNLKFSAFIIALLSCLCSGSILLFSLFSLSIHETLGLSYVSINFISSLSALGMYLCLPILGYLADCYGPSILSILSVWFYIPSYYFAAKVIQFGISQNNNNNNNLSDITIPIQKSQNFYLYSLGGSFFCVGLATSALFFSSLLTCAKIYPDYKGLSISLPVSCFGLSSLLLSQLLKLNYFHLNHTKSLDLIKVFKFFTYLYLIVGFFHFMACSIVSIESKVLFGHDESTPLLQDQQNEESDDDDDELIPSRASVEPNDHKQRFSAFLRDPSAWIFLISLLINVGPMESFQNNLGSIIQNVRGPEVDLADQVSLMATSSTITRIAIGLFSDYLSSESRKYPICRIWLLSGLILLGGIGQILPMYEKSPFGLVSIFSGATYGGLFTIYPTIVATIWGIDIMGSTWGSFMVAPALGSVGYSLFYGWEVDTFCSKGQSHCLVEYFAFTSFSFIASLVLILIAWRVFWWKRGFAIF</sequence>
<feature type="transmembrane region" description="Helical" evidence="9">
    <location>
        <begin position="221"/>
        <end position="242"/>
    </location>
</feature>
<evidence type="ECO:0000256" key="2">
    <source>
        <dbReference type="ARBA" id="ARBA00008335"/>
    </source>
</evidence>
<dbReference type="PANTHER" id="PTHR21576">
    <property type="entry name" value="UNCHARACTERIZED NODULIN-LIKE PROTEIN"/>
    <property type="match status" value="1"/>
</dbReference>
<dbReference type="SUPFAM" id="SSF103473">
    <property type="entry name" value="MFS general substrate transporter"/>
    <property type="match status" value="1"/>
</dbReference>
<dbReference type="EMBL" id="OZ004253">
    <property type="protein sequence ID" value="CAK7891937.1"/>
    <property type="molecule type" value="Genomic_DNA"/>
</dbReference>
<comment type="similarity">
    <text evidence="2">Belongs to the major facilitator superfamily.</text>
</comment>
<accession>A0ABP0E552</accession>
<name>A0ABP0E552_9ASCO</name>
<dbReference type="InterPro" id="IPR036259">
    <property type="entry name" value="MFS_trans_sf"/>
</dbReference>
<dbReference type="Proteomes" id="UP001497600">
    <property type="component" value="Chromosome A"/>
</dbReference>
<feature type="transmembrane region" description="Helical" evidence="9">
    <location>
        <begin position="428"/>
        <end position="445"/>
    </location>
</feature>
<gene>
    <name evidence="10" type="primary">MCH1</name>
    <name evidence="10" type="ORF">CAAN4_A00738</name>
</gene>
<evidence type="ECO:0000256" key="7">
    <source>
        <dbReference type="ARBA" id="ARBA00023136"/>
    </source>
</evidence>
<dbReference type="InterPro" id="IPR011701">
    <property type="entry name" value="MFS"/>
</dbReference>
<organism evidence="10 11">
    <name type="scientific">[Candida] anglica</name>
    <dbReference type="NCBI Taxonomy" id="148631"/>
    <lineage>
        <taxon>Eukaryota</taxon>
        <taxon>Fungi</taxon>
        <taxon>Dikarya</taxon>
        <taxon>Ascomycota</taxon>
        <taxon>Saccharomycotina</taxon>
        <taxon>Pichiomycetes</taxon>
        <taxon>Debaryomycetaceae</taxon>
        <taxon>Kurtzmaniella</taxon>
    </lineage>
</organism>
<feature type="transmembrane region" description="Helical" evidence="9">
    <location>
        <begin position="180"/>
        <end position="200"/>
    </location>
</feature>
<keyword evidence="7 9" id="KW-0472">Membrane</keyword>
<reference evidence="10 11" key="1">
    <citation type="submission" date="2024-01" db="EMBL/GenBank/DDBJ databases">
        <authorList>
            <consortium name="Genoscope - CEA"/>
            <person name="William W."/>
        </authorList>
    </citation>
    <scope>NUCLEOTIDE SEQUENCE [LARGE SCALE GENOMIC DNA]</scope>
    <source>
        <strain evidence="10 11">29B2s-10</strain>
    </source>
</reference>
<evidence type="ECO:0000256" key="5">
    <source>
        <dbReference type="ARBA" id="ARBA00022692"/>
    </source>
</evidence>
<keyword evidence="5 9" id="KW-0812">Transmembrane</keyword>
<feature type="transmembrane region" description="Helical" evidence="9">
    <location>
        <begin position="64"/>
        <end position="89"/>
    </location>
</feature>
<evidence type="ECO:0000256" key="1">
    <source>
        <dbReference type="ARBA" id="ARBA00004128"/>
    </source>
</evidence>
<keyword evidence="6 9" id="KW-1133">Transmembrane helix</keyword>
<keyword evidence="4" id="KW-0926">Vacuole</keyword>
<dbReference type="PANTHER" id="PTHR21576:SF45">
    <property type="entry name" value="TRANSPORTER MCH1-RELATED"/>
    <property type="match status" value="1"/>
</dbReference>
<dbReference type="Pfam" id="PF07690">
    <property type="entry name" value="MFS_1"/>
    <property type="match status" value="1"/>
</dbReference>
<feature type="transmembrane region" description="Helical" evidence="9">
    <location>
        <begin position="30"/>
        <end position="52"/>
    </location>
</feature>
<keyword evidence="3" id="KW-0813">Transport</keyword>
<feature type="transmembrane region" description="Helical" evidence="9">
    <location>
        <begin position="465"/>
        <end position="487"/>
    </location>
</feature>
<keyword evidence="11" id="KW-1185">Reference proteome</keyword>
<feature type="transmembrane region" description="Helical" evidence="9">
    <location>
        <begin position="394"/>
        <end position="421"/>
    </location>
</feature>
<evidence type="ECO:0000256" key="8">
    <source>
        <dbReference type="ARBA" id="ARBA00039330"/>
    </source>
</evidence>
<evidence type="ECO:0000256" key="6">
    <source>
        <dbReference type="ARBA" id="ARBA00022989"/>
    </source>
</evidence>
<feature type="transmembrane region" description="Helical" evidence="9">
    <location>
        <begin position="143"/>
        <end position="168"/>
    </location>
</feature>
<evidence type="ECO:0000256" key="9">
    <source>
        <dbReference type="SAM" id="Phobius"/>
    </source>
</evidence>
<proteinExistence type="inferred from homology"/>